<dbReference type="InterPro" id="IPR039020">
    <property type="entry name" value="PaxB-like"/>
</dbReference>
<accession>A0ABP5BWQ2</accession>
<dbReference type="PANTHER" id="PTHR42038:SF2">
    <property type="entry name" value="TERPENE CYCLASE AUSL"/>
    <property type="match status" value="1"/>
</dbReference>
<organism evidence="6 7">
    <name type="scientific">Microbacterium deminutum</name>
    <dbReference type="NCBI Taxonomy" id="344164"/>
    <lineage>
        <taxon>Bacteria</taxon>
        <taxon>Bacillati</taxon>
        <taxon>Actinomycetota</taxon>
        <taxon>Actinomycetes</taxon>
        <taxon>Micrococcales</taxon>
        <taxon>Microbacteriaceae</taxon>
        <taxon>Microbacterium</taxon>
    </lineage>
</organism>
<feature type="transmembrane region" description="Helical" evidence="5">
    <location>
        <begin position="157"/>
        <end position="174"/>
    </location>
</feature>
<evidence type="ECO:0000256" key="5">
    <source>
        <dbReference type="SAM" id="Phobius"/>
    </source>
</evidence>
<keyword evidence="2 5" id="KW-0812">Transmembrane</keyword>
<dbReference type="Pfam" id="PF25129">
    <property type="entry name" value="Pyr4-TMTC"/>
    <property type="match status" value="1"/>
</dbReference>
<proteinExistence type="predicted"/>
<feature type="transmembrane region" description="Helical" evidence="5">
    <location>
        <begin position="32"/>
        <end position="52"/>
    </location>
</feature>
<name>A0ABP5BWQ2_9MICO</name>
<comment type="subcellular location">
    <subcellularLocation>
        <location evidence="1">Membrane</location>
        <topology evidence="1">Multi-pass membrane protein</topology>
    </subcellularLocation>
</comment>
<feature type="transmembrane region" description="Helical" evidence="5">
    <location>
        <begin position="6"/>
        <end position="25"/>
    </location>
</feature>
<feature type="transmembrane region" description="Helical" evidence="5">
    <location>
        <begin position="93"/>
        <end position="114"/>
    </location>
</feature>
<keyword evidence="7" id="KW-1185">Reference proteome</keyword>
<protein>
    <submittedName>
        <fullName evidence="6">Uncharacterized protein</fullName>
    </submittedName>
</protein>
<feature type="transmembrane region" description="Helical" evidence="5">
    <location>
        <begin position="180"/>
        <end position="201"/>
    </location>
</feature>
<dbReference type="RefSeq" id="WP_344092682.1">
    <property type="nucleotide sequence ID" value="NZ_BAAAOG010000002.1"/>
</dbReference>
<feature type="transmembrane region" description="Helical" evidence="5">
    <location>
        <begin position="58"/>
        <end position="81"/>
    </location>
</feature>
<reference evidence="7" key="1">
    <citation type="journal article" date="2019" name="Int. J. Syst. Evol. Microbiol.">
        <title>The Global Catalogue of Microorganisms (GCM) 10K type strain sequencing project: providing services to taxonomists for standard genome sequencing and annotation.</title>
        <authorList>
            <consortium name="The Broad Institute Genomics Platform"/>
            <consortium name="The Broad Institute Genome Sequencing Center for Infectious Disease"/>
            <person name="Wu L."/>
            <person name="Ma J."/>
        </authorList>
    </citation>
    <scope>NUCLEOTIDE SEQUENCE [LARGE SCALE GENOMIC DNA]</scope>
    <source>
        <strain evidence="7">JCM 14901</strain>
    </source>
</reference>
<feature type="transmembrane region" description="Helical" evidence="5">
    <location>
        <begin position="126"/>
        <end position="145"/>
    </location>
</feature>
<dbReference type="PANTHER" id="PTHR42038">
    <property type="match status" value="1"/>
</dbReference>
<dbReference type="Proteomes" id="UP001499933">
    <property type="component" value="Unassembled WGS sequence"/>
</dbReference>
<keyword evidence="3 5" id="KW-1133">Transmembrane helix</keyword>
<gene>
    <name evidence="6" type="ORF">GCM10009776_13620</name>
</gene>
<evidence type="ECO:0000256" key="2">
    <source>
        <dbReference type="ARBA" id="ARBA00022692"/>
    </source>
</evidence>
<evidence type="ECO:0000313" key="6">
    <source>
        <dbReference type="EMBL" id="GAA1953013.1"/>
    </source>
</evidence>
<evidence type="ECO:0000256" key="1">
    <source>
        <dbReference type="ARBA" id="ARBA00004141"/>
    </source>
</evidence>
<sequence length="223" mass="24144">MELALTGLSGIAWTVVYIAAIWIGFTQKTYAIPIAALGLNVAWEWIYAIYGLSTTPSLQAYINLAWGLADTVIVYTFFRFGRRELPAFISRPMFIGWGVAVFATSFAVQLLFIGEFGLVDMQAAKYSAFLQNLLMSGLFIALFVARRGMRGQSLTIAIAKWIGTLAPTILFGAIGGSAFILGIGLLCTVFDLAYVGLLVWARTKPPQLLSAAAADVSARARPD</sequence>
<comment type="caution">
    <text evidence="6">The sequence shown here is derived from an EMBL/GenBank/DDBJ whole genome shotgun (WGS) entry which is preliminary data.</text>
</comment>
<evidence type="ECO:0000256" key="3">
    <source>
        <dbReference type="ARBA" id="ARBA00022989"/>
    </source>
</evidence>
<dbReference type="EMBL" id="BAAAOG010000002">
    <property type="protein sequence ID" value="GAA1953013.1"/>
    <property type="molecule type" value="Genomic_DNA"/>
</dbReference>
<evidence type="ECO:0000256" key="4">
    <source>
        <dbReference type="ARBA" id="ARBA00023136"/>
    </source>
</evidence>
<keyword evidence="4 5" id="KW-0472">Membrane</keyword>
<evidence type="ECO:0000313" key="7">
    <source>
        <dbReference type="Proteomes" id="UP001499933"/>
    </source>
</evidence>